<keyword evidence="6" id="KW-1185">Reference proteome</keyword>
<dbReference type="Proteomes" id="UP000225706">
    <property type="component" value="Unassembled WGS sequence"/>
</dbReference>
<evidence type="ECO:0000256" key="1">
    <source>
        <dbReference type="ARBA" id="ARBA00022703"/>
    </source>
</evidence>
<dbReference type="GO" id="GO:0042981">
    <property type="term" value="P:regulation of apoptotic process"/>
    <property type="evidence" value="ECO:0007669"/>
    <property type="project" value="InterPro"/>
</dbReference>
<dbReference type="AlphaFoldDB" id="A0A2B4RBX5"/>
<evidence type="ECO:0000313" key="5">
    <source>
        <dbReference type="EMBL" id="PFX14010.1"/>
    </source>
</evidence>
<evidence type="ECO:0000313" key="6">
    <source>
        <dbReference type="Proteomes" id="UP000225706"/>
    </source>
</evidence>
<keyword evidence="1" id="KW-0053">Apoptosis</keyword>
<feature type="domain" description="DED" evidence="4">
    <location>
        <begin position="91"/>
        <end position="170"/>
    </location>
</feature>
<dbReference type="Gene3D" id="1.10.533.10">
    <property type="entry name" value="Death Domain, Fas"/>
    <property type="match status" value="2"/>
</dbReference>
<protein>
    <recommendedName>
        <fullName evidence="4">DED domain-containing protein</fullName>
    </recommendedName>
</protein>
<dbReference type="PROSITE" id="PS50168">
    <property type="entry name" value="DED"/>
    <property type="match status" value="2"/>
</dbReference>
<dbReference type="Pfam" id="PF01335">
    <property type="entry name" value="DED"/>
    <property type="match status" value="2"/>
</dbReference>
<feature type="coiled-coil region" evidence="2">
    <location>
        <begin position="625"/>
        <end position="659"/>
    </location>
</feature>
<organism evidence="5 6">
    <name type="scientific">Stylophora pistillata</name>
    <name type="common">Smooth cauliflower coral</name>
    <dbReference type="NCBI Taxonomy" id="50429"/>
    <lineage>
        <taxon>Eukaryota</taxon>
        <taxon>Metazoa</taxon>
        <taxon>Cnidaria</taxon>
        <taxon>Anthozoa</taxon>
        <taxon>Hexacorallia</taxon>
        <taxon>Scleractinia</taxon>
        <taxon>Astrocoeniina</taxon>
        <taxon>Pocilloporidae</taxon>
        <taxon>Stylophora</taxon>
    </lineage>
</organism>
<evidence type="ECO:0000256" key="2">
    <source>
        <dbReference type="SAM" id="Coils"/>
    </source>
</evidence>
<feature type="region of interest" description="Disordered" evidence="3">
    <location>
        <begin position="441"/>
        <end position="462"/>
    </location>
</feature>
<reference evidence="6" key="1">
    <citation type="journal article" date="2017" name="bioRxiv">
        <title>Comparative analysis of the genomes of Stylophora pistillata and Acropora digitifera provides evidence for extensive differences between species of corals.</title>
        <authorList>
            <person name="Voolstra C.R."/>
            <person name="Li Y."/>
            <person name="Liew Y.J."/>
            <person name="Baumgarten S."/>
            <person name="Zoccola D."/>
            <person name="Flot J.-F."/>
            <person name="Tambutte S."/>
            <person name="Allemand D."/>
            <person name="Aranda M."/>
        </authorList>
    </citation>
    <scope>NUCLEOTIDE SEQUENCE [LARGE SCALE GENOMIC DNA]</scope>
</reference>
<feature type="region of interest" description="Disordered" evidence="3">
    <location>
        <begin position="360"/>
        <end position="416"/>
    </location>
</feature>
<dbReference type="GO" id="GO:0006915">
    <property type="term" value="P:apoptotic process"/>
    <property type="evidence" value="ECO:0007669"/>
    <property type="project" value="UniProtKB-KW"/>
</dbReference>
<keyword evidence="2" id="KW-0175">Coiled coil</keyword>
<feature type="compositionally biased region" description="Polar residues" evidence="3">
    <location>
        <begin position="441"/>
        <end position="455"/>
    </location>
</feature>
<feature type="compositionally biased region" description="Basic and acidic residues" evidence="3">
    <location>
        <begin position="380"/>
        <end position="408"/>
    </location>
</feature>
<dbReference type="SMART" id="SM00031">
    <property type="entry name" value="DED"/>
    <property type="match status" value="2"/>
</dbReference>
<gene>
    <name evidence="5" type="ORF">AWC38_SpisGene21867</name>
</gene>
<evidence type="ECO:0000259" key="4">
    <source>
        <dbReference type="PROSITE" id="PS50168"/>
    </source>
</evidence>
<dbReference type="OrthoDB" id="6422954at2759"/>
<accession>A0A2B4RBX5</accession>
<feature type="domain" description="DED" evidence="4">
    <location>
        <begin position="5"/>
        <end position="84"/>
    </location>
</feature>
<dbReference type="EMBL" id="LSMT01000854">
    <property type="protein sequence ID" value="PFX14010.1"/>
    <property type="molecule type" value="Genomic_DNA"/>
</dbReference>
<evidence type="ECO:0000256" key="3">
    <source>
        <dbReference type="SAM" id="MobiDB-lite"/>
    </source>
</evidence>
<comment type="caution">
    <text evidence="5">The sequence shown here is derived from an EMBL/GenBank/DDBJ whole genome shotgun (WGS) entry which is preliminary data.</text>
</comment>
<feature type="coiled-coil region" evidence="2">
    <location>
        <begin position="82"/>
        <end position="109"/>
    </location>
</feature>
<name>A0A2B4RBX5_STYPI</name>
<dbReference type="PANTHER" id="PTHR48169:SF7">
    <property type="entry name" value="CASPASE 10"/>
    <property type="match status" value="1"/>
</dbReference>
<dbReference type="InterPro" id="IPR011029">
    <property type="entry name" value="DEATH-like_dom_sf"/>
</dbReference>
<dbReference type="PANTHER" id="PTHR48169">
    <property type="entry name" value="DED DOMAIN-CONTAINING PROTEIN"/>
    <property type="match status" value="1"/>
</dbReference>
<dbReference type="InterPro" id="IPR001875">
    <property type="entry name" value="DED_dom"/>
</dbReference>
<sequence>MSAIEYNNLLFEASQRLEELNVRERLLFMCRGKLTSGSDGNIPDVLSLFRELEDKEYLGIDRLKILKEILKSVREWSLFGKVKNLERKRKEYNGLLEEIIRVLDELNDMEGLMSLCRGKLPEENEGNIKNTRRLLEELENHDHLGVDQLDILKEILTKTEKKNLLLKVNEYEKRRNEEEESESRIGSEVTYVVEMSETRASAVVASVKAVTERLLGGLSPEYAPSIFGHDLELNKGYLFFFPEVRIHCTFRKISGALLVVGTGVVLRKCSKLEDFVEAFRVAVLPTASVLQTISEGSVCFKVQLKNKSAVKALWSWYQDGTLQRNLQHFLVTDEIKQMANGEEVIVSVYIEEQEIKSASTDLSISENQEHDIPEEVVSGNERRRNSDSSLDCKPREADETGKNPKESEALPIDQAQQLDPDKVAFVQSYLDSVHDNHSITTEASDSAFGTGTESELGSEDTGADSRYKMCFKDLSKNVTIELSRALQDDQVVGKLVYQAFGLKMNLENDYFSMNIFELFPDTPVKLLRDVFEALQLYDLVELLEKAKPRSLRSALPLEELKRLRKEEDKPTVFHSQAAVLIIKKGDEITSIENIKSFFKELNSENETDVVCLENVQKMVDVVTELKQRECLEKRWNDKLKKLEAEKEQFEVMIKERTRAGSRRREGLAERLERIWDAEYARKDSKAIASEESKLQREREEKQELVKEEMGKVMTSLSSIMDKWIHCQDKFTIFVILEGSDLHEFPDISKMIENILVEKLESIPDKTKFVAGSARWSRIEQLPEVLFARYSAPSGTFVTQMDETITKRWHTLDLMSMLEEMKRDLARRKSPLVHYDSEDINLWPSRVRIIAKLSSLPRFLKKIEDAAK</sequence>
<dbReference type="SUPFAM" id="SSF47986">
    <property type="entry name" value="DEATH domain"/>
    <property type="match status" value="2"/>
</dbReference>
<proteinExistence type="predicted"/>